<reference evidence="2 3" key="1">
    <citation type="journal article" date="2010" name="Nature">
        <title>Genome sequence of the palaeopolyploid soybean.</title>
        <authorList>
            <person name="Schmutz J."/>
            <person name="Cannon S.B."/>
            <person name="Schlueter J."/>
            <person name="Ma J."/>
            <person name="Mitros T."/>
            <person name="Nelson W."/>
            <person name="Hyten D.L."/>
            <person name="Song Q."/>
            <person name="Thelen J.J."/>
            <person name="Cheng J."/>
            <person name="Xu D."/>
            <person name="Hellsten U."/>
            <person name="May G.D."/>
            <person name="Yu Y."/>
            <person name="Sakurai T."/>
            <person name="Umezawa T."/>
            <person name="Bhattacharyya M.K."/>
            <person name="Sandhu D."/>
            <person name="Valliyodan B."/>
            <person name="Lindquist E."/>
            <person name="Peto M."/>
            <person name="Grant D."/>
            <person name="Shu S."/>
            <person name="Goodstein D."/>
            <person name="Barry K."/>
            <person name="Futrell-Griggs M."/>
            <person name="Abernathy B."/>
            <person name="Du J."/>
            <person name="Tian Z."/>
            <person name="Zhu L."/>
            <person name="Gill N."/>
            <person name="Joshi T."/>
            <person name="Libault M."/>
            <person name="Sethuraman A."/>
            <person name="Zhang X.-C."/>
            <person name="Shinozaki K."/>
            <person name="Nguyen H.T."/>
            <person name="Wing R.A."/>
            <person name="Cregan P."/>
            <person name="Specht J."/>
            <person name="Grimwood J."/>
            <person name="Rokhsar D."/>
            <person name="Stacey G."/>
            <person name="Shoemaker R.C."/>
            <person name="Jackson S.A."/>
        </authorList>
    </citation>
    <scope>NUCLEOTIDE SEQUENCE [LARGE SCALE GENOMIC DNA]</scope>
    <source>
        <strain evidence="3">cv. Williams 82</strain>
        <tissue evidence="2">Callus</tissue>
    </source>
</reference>
<evidence type="ECO:0000313" key="4">
    <source>
        <dbReference type="Proteomes" id="UP000008827"/>
    </source>
</evidence>
<evidence type="ECO:0000256" key="1">
    <source>
        <dbReference type="SAM" id="Phobius"/>
    </source>
</evidence>
<keyword evidence="1" id="KW-0812">Transmembrane</keyword>
<sequence>MRLAFHSLSKSSRFKLSVHFQTLFWGLCFVLFGCEGLLGMRNCRFVNEELGCGASKSAGINMVLYYD</sequence>
<evidence type="ECO:0000313" key="2">
    <source>
        <dbReference type="EMBL" id="KRH08567.1"/>
    </source>
</evidence>
<dbReference type="PROSITE" id="PS51257">
    <property type="entry name" value="PROKAR_LIPOPROTEIN"/>
    <property type="match status" value="1"/>
</dbReference>
<dbReference type="Gramene" id="KRH08567">
    <property type="protein sequence ID" value="KRH08567"/>
    <property type="gene ID" value="GLYMA_16G157700"/>
</dbReference>
<keyword evidence="1" id="KW-0472">Membrane</keyword>
<name>K7MHL0_SOYBN</name>
<dbReference type="Proteomes" id="UP000008827">
    <property type="component" value="Chromosome 16"/>
</dbReference>
<evidence type="ECO:0008006" key="5">
    <source>
        <dbReference type="Google" id="ProtNLM"/>
    </source>
</evidence>
<reference evidence="3" key="2">
    <citation type="submission" date="2018-02" db="UniProtKB">
        <authorList>
            <consortium name="EnsemblPlants"/>
        </authorList>
    </citation>
    <scope>IDENTIFICATION</scope>
    <source>
        <strain evidence="3">Williams 82</strain>
    </source>
</reference>
<accession>K7MHL0</accession>
<dbReference type="EMBL" id="CM000849">
    <property type="protein sequence ID" value="KRH08567.1"/>
    <property type="molecule type" value="Genomic_DNA"/>
</dbReference>
<gene>
    <name evidence="2" type="ORF">GLYMA_16G157700</name>
</gene>
<evidence type="ECO:0000313" key="3">
    <source>
        <dbReference type="EnsemblPlants" id="KRH08567"/>
    </source>
</evidence>
<dbReference type="AlphaFoldDB" id="K7MHL0"/>
<keyword evidence="1" id="KW-1133">Transmembrane helix</keyword>
<proteinExistence type="predicted"/>
<dbReference type="EnsemblPlants" id="KRH08567">
    <property type="protein sequence ID" value="KRH08567"/>
    <property type="gene ID" value="GLYMA_16G157700"/>
</dbReference>
<dbReference type="HOGENOM" id="CLU_2817506_0_0_1"/>
<keyword evidence="4" id="KW-1185">Reference proteome</keyword>
<dbReference type="InParanoid" id="K7MHL0"/>
<protein>
    <recommendedName>
        <fullName evidence="5">Lipoprotein</fullName>
    </recommendedName>
</protein>
<reference evidence="2" key="3">
    <citation type="submission" date="2018-07" db="EMBL/GenBank/DDBJ databases">
        <title>WGS assembly of Glycine max.</title>
        <authorList>
            <person name="Schmutz J."/>
            <person name="Cannon S."/>
            <person name="Schlueter J."/>
            <person name="Ma J."/>
            <person name="Mitros T."/>
            <person name="Nelson W."/>
            <person name="Hyten D."/>
            <person name="Song Q."/>
            <person name="Thelen J."/>
            <person name="Cheng J."/>
            <person name="Xu D."/>
            <person name="Hellsten U."/>
            <person name="May G."/>
            <person name="Yu Y."/>
            <person name="Sakurai T."/>
            <person name="Umezawa T."/>
            <person name="Bhattacharyya M."/>
            <person name="Sandhu D."/>
            <person name="Valliyodan B."/>
            <person name="Lindquist E."/>
            <person name="Peto M."/>
            <person name="Grant D."/>
            <person name="Shu S."/>
            <person name="Goodstein D."/>
            <person name="Barry K."/>
            <person name="Futrell-Griggs M."/>
            <person name="Abernathy B."/>
            <person name="Du J."/>
            <person name="Tian Z."/>
            <person name="Zhu L."/>
            <person name="Gill N."/>
            <person name="Joshi T."/>
            <person name="Libault M."/>
            <person name="Sethuraman A."/>
            <person name="Zhang X."/>
            <person name="Shinozaki K."/>
            <person name="Nguyen H."/>
            <person name="Wing R."/>
            <person name="Cregan P."/>
            <person name="Specht J."/>
            <person name="Grimwood J."/>
            <person name="Rokhsar D."/>
            <person name="Stacey G."/>
            <person name="Shoemaker R."/>
            <person name="Jackson S."/>
        </authorList>
    </citation>
    <scope>NUCLEOTIDE SEQUENCE</scope>
    <source>
        <tissue evidence="2">Callus</tissue>
    </source>
</reference>
<feature type="transmembrane region" description="Helical" evidence="1">
    <location>
        <begin position="20"/>
        <end position="38"/>
    </location>
</feature>
<dbReference type="PaxDb" id="3847-GLYMA16G27396.1"/>
<organism evidence="2">
    <name type="scientific">Glycine max</name>
    <name type="common">Soybean</name>
    <name type="synonym">Glycine hispida</name>
    <dbReference type="NCBI Taxonomy" id="3847"/>
    <lineage>
        <taxon>Eukaryota</taxon>
        <taxon>Viridiplantae</taxon>
        <taxon>Streptophyta</taxon>
        <taxon>Embryophyta</taxon>
        <taxon>Tracheophyta</taxon>
        <taxon>Spermatophyta</taxon>
        <taxon>Magnoliopsida</taxon>
        <taxon>eudicotyledons</taxon>
        <taxon>Gunneridae</taxon>
        <taxon>Pentapetalae</taxon>
        <taxon>rosids</taxon>
        <taxon>fabids</taxon>
        <taxon>Fabales</taxon>
        <taxon>Fabaceae</taxon>
        <taxon>Papilionoideae</taxon>
        <taxon>50 kb inversion clade</taxon>
        <taxon>NPAAA clade</taxon>
        <taxon>indigoferoid/millettioid clade</taxon>
        <taxon>Phaseoleae</taxon>
        <taxon>Glycine</taxon>
        <taxon>Glycine subgen. Soja</taxon>
    </lineage>
</organism>